<evidence type="ECO:0000313" key="4">
    <source>
        <dbReference type="Proteomes" id="UP000515135"/>
    </source>
</evidence>
<dbReference type="KEGG" id="bbel:109474049"/>
<dbReference type="AlphaFoldDB" id="A0A6P4Z7C7"/>
<dbReference type="InterPro" id="IPR000182">
    <property type="entry name" value="GNAT_dom"/>
</dbReference>
<dbReference type="Proteomes" id="UP000515135">
    <property type="component" value="Unplaced"/>
</dbReference>
<keyword evidence="4" id="KW-1185">Reference proteome</keyword>
<dbReference type="GeneID" id="109474049"/>
<dbReference type="Pfam" id="PF00583">
    <property type="entry name" value="Acetyltransf_1"/>
    <property type="match status" value="1"/>
</dbReference>
<protein>
    <submittedName>
        <fullName evidence="5">Uncharacterized protein LOC109474049</fullName>
    </submittedName>
</protein>
<sequence>MSPEETPQLADLLATFLMGEQSKSKIILKILRKRNSLLWMVFISILVYYLTECVFWAIVVPPVVVILGILRALATWSCTVPELFTTLDVFGSCGGESRRTWVAVTGGRVVGSVTVVRQSDGVAELNRMRVCREYQGRGIGRRLVGQLESYCRDCGIKQISLKTSEYQDIAMRMYQRFGYISDKTGDYSKALFPGIGDPAFNVSVDVFAFRKELMI</sequence>
<feature type="domain" description="N-acetyltransferase" evidence="3">
    <location>
        <begin position="45"/>
        <end position="215"/>
    </location>
</feature>
<keyword evidence="2" id="KW-1133">Transmembrane helix</keyword>
<dbReference type="GO" id="GO:0008080">
    <property type="term" value="F:N-acetyltransferase activity"/>
    <property type="evidence" value="ECO:0007669"/>
    <property type="project" value="InterPro"/>
</dbReference>
<dbReference type="PROSITE" id="PS51186">
    <property type="entry name" value="GNAT"/>
    <property type="match status" value="1"/>
</dbReference>
<evidence type="ECO:0000256" key="1">
    <source>
        <dbReference type="ARBA" id="ARBA00022679"/>
    </source>
</evidence>
<dbReference type="SUPFAM" id="SSF55729">
    <property type="entry name" value="Acyl-CoA N-acyltransferases (Nat)"/>
    <property type="match status" value="1"/>
</dbReference>
<accession>A0A6P4Z7C7</accession>
<evidence type="ECO:0000313" key="5">
    <source>
        <dbReference type="RefSeq" id="XP_019629824.1"/>
    </source>
</evidence>
<dbReference type="OrthoDB" id="41532at2759"/>
<dbReference type="CDD" id="cd04301">
    <property type="entry name" value="NAT_SF"/>
    <property type="match status" value="1"/>
</dbReference>
<organism evidence="4 5">
    <name type="scientific">Branchiostoma belcheri</name>
    <name type="common">Amphioxus</name>
    <dbReference type="NCBI Taxonomy" id="7741"/>
    <lineage>
        <taxon>Eukaryota</taxon>
        <taxon>Metazoa</taxon>
        <taxon>Chordata</taxon>
        <taxon>Cephalochordata</taxon>
        <taxon>Leptocardii</taxon>
        <taxon>Amphioxiformes</taxon>
        <taxon>Branchiostomatidae</taxon>
        <taxon>Branchiostoma</taxon>
    </lineage>
</organism>
<name>A0A6P4Z7C7_BRABE</name>
<gene>
    <name evidence="5" type="primary">LOC109474049</name>
</gene>
<feature type="transmembrane region" description="Helical" evidence="2">
    <location>
        <begin position="37"/>
        <end position="70"/>
    </location>
</feature>
<dbReference type="PANTHER" id="PTHR13947">
    <property type="entry name" value="GNAT FAMILY N-ACETYLTRANSFERASE"/>
    <property type="match status" value="1"/>
</dbReference>
<keyword evidence="2" id="KW-0472">Membrane</keyword>
<dbReference type="InterPro" id="IPR050769">
    <property type="entry name" value="NAT_camello-type"/>
</dbReference>
<evidence type="ECO:0000256" key="2">
    <source>
        <dbReference type="SAM" id="Phobius"/>
    </source>
</evidence>
<dbReference type="PANTHER" id="PTHR13947:SF37">
    <property type="entry name" value="LD18367P"/>
    <property type="match status" value="1"/>
</dbReference>
<proteinExistence type="predicted"/>
<dbReference type="InterPro" id="IPR016181">
    <property type="entry name" value="Acyl_CoA_acyltransferase"/>
</dbReference>
<reference evidence="5" key="1">
    <citation type="submission" date="2025-08" db="UniProtKB">
        <authorList>
            <consortium name="RefSeq"/>
        </authorList>
    </citation>
    <scope>IDENTIFICATION</scope>
    <source>
        <tissue evidence="5">Gonad</tissue>
    </source>
</reference>
<dbReference type="Gene3D" id="3.40.630.30">
    <property type="match status" value="1"/>
</dbReference>
<keyword evidence="2" id="KW-0812">Transmembrane</keyword>
<evidence type="ECO:0000259" key="3">
    <source>
        <dbReference type="PROSITE" id="PS51186"/>
    </source>
</evidence>
<dbReference type="RefSeq" id="XP_019629824.1">
    <property type="nucleotide sequence ID" value="XM_019774265.1"/>
</dbReference>
<keyword evidence="1" id="KW-0808">Transferase</keyword>